<evidence type="ECO:0000256" key="3">
    <source>
        <dbReference type="ARBA" id="ARBA00022670"/>
    </source>
</evidence>
<evidence type="ECO:0000256" key="2">
    <source>
        <dbReference type="ARBA" id="ARBA00022525"/>
    </source>
</evidence>
<dbReference type="PANTHER" id="PTHR24264:SF65">
    <property type="entry name" value="SRCR DOMAIN-CONTAINING PROTEIN"/>
    <property type="match status" value="1"/>
</dbReference>
<evidence type="ECO:0000256" key="5">
    <source>
        <dbReference type="ARBA" id="ARBA00023157"/>
    </source>
</evidence>
<sequence>MRIRPRIRATAVLLGGLALLTATAPLTLPAAPAVAKQSGGAHEGIIGGGPTGTAEHPYVVALASQERFGADRSGQFCGGAVVAPDVVLTAAHCFGRDVLGTDWRDVKDLRVLFGRTDLSTHEGREVSIRDVWINPSYDPETNAGDIAVIKLAQPLPGNPVIPLAAADDTADYREGETARVYGWGDTTGNGAYASTLREADVTLLPDSRCRQAYPGSAAGTYVPASMVCAGADQGGRDACQGDSGGPLVADGRLIGLVSWGTGCGEAQHPGVYTRVSAMARSVAHFL</sequence>
<dbReference type="EMBL" id="JAINVZ010000014">
    <property type="protein sequence ID" value="MBY8887158.1"/>
    <property type="molecule type" value="Genomic_DNA"/>
</dbReference>
<dbReference type="PANTHER" id="PTHR24264">
    <property type="entry name" value="TRYPSIN-RELATED"/>
    <property type="match status" value="1"/>
</dbReference>
<keyword evidence="7" id="KW-0732">Signal</keyword>
<feature type="domain" description="Peptidase S1" evidence="8">
    <location>
        <begin position="45"/>
        <end position="286"/>
    </location>
</feature>
<organism evidence="9 10">
    <name type="scientific">Streptantibioticus parmotrematis</name>
    <dbReference type="NCBI Taxonomy" id="2873249"/>
    <lineage>
        <taxon>Bacteria</taxon>
        <taxon>Bacillati</taxon>
        <taxon>Actinomycetota</taxon>
        <taxon>Actinomycetes</taxon>
        <taxon>Kitasatosporales</taxon>
        <taxon>Streptomycetaceae</taxon>
        <taxon>Streptantibioticus</taxon>
    </lineage>
</organism>
<evidence type="ECO:0000256" key="1">
    <source>
        <dbReference type="ARBA" id="ARBA00004613"/>
    </source>
</evidence>
<dbReference type="InterPro" id="IPR009003">
    <property type="entry name" value="Peptidase_S1_PA"/>
</dbReference>
<name>A0ABS7QVB5_9ACTN</name>
<keyword evidence="3 6" id="KW-0645">Protease</keyword>
<keyword evidence="10" id="KW-1185">Reference proteome</keyword>
<dbReference type="CDD" id="cd00190">
    <property type="entry name" value="Tryp_SPc"/>
    <property type="match status" value="1"/>
</dbReference>
<keyword evidence="2" id="KW-0964">Secreted</keyword>
<dbReference type="Proteomes" id="UP001198565">
    <property type="component" value="Unassembled WGS sequence"/>
</dbReference>
<evidence type="ECO:0000256" key="7">
    <source>
        <dbReference type="SAM" id="SignalP"/>
    </source>
</evidence>
<evidence type="ECO:0000259" key="8">
    <source>
        <dbReference type="PROSITE" id="PS50240"/>
    </source>
</evidence>
<evidence type="ECO:0000256" key="4">
    <source>
        <dbReference type="ARBA" id="ARBA00022801"/>
    </source>
</evidence>
<dbReference type="GO" id="GO:0008233">
    <property type="term" value="F:peptidase activity"/>
    <property type="evidence" value="ECO:0007669"/>
    <property type="project" value="UniProtKB-KW"/>
</dbReference>
<dbReference type="PROSITE" id="PS00134">
    <property type="entry name" value="TRYPSIN_HIS"/>
    <property type="match status" value="1"/>
</dbReference>
<gene>
    <name evidence="9" type="ORF">K7472_20230</name>
</gene>
<dbReference type="RefSeq" id="WP_222979908.1">
    <property type="nucleotide sequence ID" value="NZ_JAINVZ010000014.1"/>
</dbReference>
<dbReference type="SUPFAM" id="SSF50494">
    <property type="entry name" value="Trypsin-like serine proteases"/>
    <property type="match status" value="1"/>
</dbReference>
<accession>A0ABS7QVB5</accession>
<dbReference type="SMART" id="SM00020">
    <property type="entry name" value="Tryp_SPc"/>
    <property type="match status" value="1"/>
</dbReference>
<dbReference type="PRINTS" id="PR00722">
    <property type="entry name" value="CHYMOTRYPSIN"/>
</dbReference>
<evidence type="ECO:0000313" key="9">
    <source>
        <dbReference type="EMBL" id="MBY8887158.1"/>
    </source>
</evidence>
<dbReference type="PROSITE" id="PS00135">
    <property type="entry name" value="TRYPSIN_SER"/>
    <property type="match status" value="1"/>
</dbReference>
<dbReference type="Gene3D" id="2.40.10.10">
    <property type="entry name" value="Trypsin-like serine proteases"/>
    <property type="match status" value="1"/>
</dbReference>
<dbReference type="InterPro" id="IPR001314">
    <property type="entry name" value="Peptidase_S1A"/>
</dbReference>
<dbReference type="InterPro" id="IPR033116">
    <property type="entry name" value="TRYPSIN_SER"/>
</dbReference>
<reference evidence="9 10" key="1">
    <citation type="submission" date="2021-08" db="EMBL/GenBank/DDBJ databases">
        <title>Streptomyces sp. PTM05 isolated from lichen.</title>
        <authorList>
            <person name="Somphong A."/>
            <person name="Phongsopitanun W."/>
            <person name="Tanasupawat S."/>
        </authorList>
    </citation>
    <scope>NUCLEOTIDE SEQUENCE [LARGE SCALE GENOMIC DNA]</scope>
    <source>
        <strain evidence="9 10">Ptm05</strain>
    </source>
</reference>
<evidence type="ECO:0000313" key="10">
    <source>
        <dbReference type="Proteomes" id="UP001198565"/>
    </source>
</evidence>
<evidence type="ECO:0000256" key="6">
    <source>
        <dbReference type="RuleBase" id="RU363034"/>
    </source>
</evidence>
<comment type="subcellular location">
    <subcellularLocation>
        <location evidence="1">Secreted</location>
    </subcellularLocation>
</comment>
<comment type="caution">
    <text evidence="9">The sequence shown here is derived from an EMBL/GenBank/DDBJ whole genome shotgun (WGS) entry which is preliminary data.</text>
</comment>
<dbReference type="InterPro" id="IPR050127">
    <property type="entry name" value="Serine_Proteases_S1"/>
</dbReference>
<dbReference type="Pfam" id="PF00089">
    <property type="entry name" value="Trypsin"/>
    <property type="match status" value="1"/>
</dbReference>
<protein>
    <submittedName>
        <fullName evidence="9">Serine protease</fullName>
    </submittedName>
</protein>
<dbReference type="GO" id="GO:0006508">
    <property type="term" value="P:proteolysis"/>
    <property type="evidence" value="ECO:0007669"/>
    <property type="project" value="UniProtKB-KW"/>
</dbReference>
<keyword evidence="6" id="KW-0720">Serine protease</keyword>
<feature type="chain" id="PRO_5047409484" evidence="7">
    <location>
        <begin position="25"/>
        <end position="286"/>
    </location>
</feature>
<dbReference type="InterPro" id="IPR018114">
    <property type="entry name" value="TRYPSIN_HIS"/>
</dbReference>
<keyword evidence="4 6" id="KW-0378">Hydrolase</keyword>
<keyword evidence="5" id="KW-1015">Disulfide bond</keyword>
<dbReference type="InterPro" id="IPR001254">
    <property type="entry name" value="Trypsin_dom"/>
</dbReference>
<proteinExistence type="predicted"/>
<dbReference type="InterPro" id="IPR043504">
    <property type="entry name" value="Peptidase_S1_PA_chymotrypsin"/>
</dbReference>
<dbReference type="PROSITE" id="PS50240">
    <property type="entry name" value="TRYPSIN_DOM"/>
    <property type="match status" value="1"/>
</dbReference>
<feature type="signal peptide" evidence="7">
    <location>
        <begin position="1"/>
        <end position="24"/>
    </location>
</feature>